<proteinExistence type="predicted"/>
<reference evidence="2" key="1">
    <citation type="submission" date="2017-09" db="EMBL/GenBank/DDBJ databases">
        <title>Depth-based differentiation of microbial function through sediment-hosted aquifers and enrichment of novel symbionts in the deep terrestrial subsurface.</title>
        <authorList>
            <person name="Probst A.J."/>
            <person name="Ladd B."/>
            <person name="Jarett J.K."/>
            <person name="Geller-Mcgrath D.E."/>
            <person name="Sieber C.M.K."/>
            <person name="Emerson J.B."/>
            <person name="Anantharaman K."/>
            <person name="Thomas B.C."/>
            <person name="Malmstrom R."/>
            <person name="Stieglmeier M."/>
            <person name="Klingl A."/>
            <person name="Woyke T."/>
            <person name="Ryan C.M."/>
            <person name="Banfield J.F."/>
        </authorList>
    </citation>
    <scope>NUCLEOTIDE SEQUENCE [LARGE SCALE GENOMIC DNA]</scope>
</reference>
<comment type="caution">
    <text evidence="1">The sequence shown here is derived from an EMBL/GenBank/DDBJ whole genome shotgun (WGS) entry which is preliminary data.</text>
</comment>
<sequence>MAEYPYTILPGKEGKKAYKPLINVSLQYKKTHRVTLPIKALIDSGADVCFCADYIGIWLGVSLIQSRQSTEFTAANNQKFIATPSLVTLRVAQKTYEAVFYFTSVLPKNIPVILGQSGFFDKNKITFDAPAGIIEIE</sequence>
<organism evidence="1 2">
    <name type="scientific">Candidatus Roizmanbacteria bacterium CG10_big_fil_rev_8_21_14_0_10_39_6</name>
    <dbReference type="NCBI Taxonomy" id="1974853"/>
    <lineage>
        <taxon>Bacteria</taxon>
        <taxon>Candidatus Roizmaniibacteriota</taxon>
    </lineage>
</organism>
<dbReference type="Proteomes" id="UP000229554">
    <property type="component" value="Unassembled WGS sequence"/>
</dbReference>
<name>A0A2M8KRJ4_9BACT</name>
<dbReference type="EMBL" id="PFED01000179">
    <property type="protein sequence ID" value="PJE62554.1"/>
    <property type="molecule type" value="Genomic_DNA"/>
</dbReference>
<evidence type="ECO:0000313" key="1">
    <source>
        <dbReference type="EMBL" id="PJE62554.1"/>
    </source>
</evidence>
<dbReference type="AlphaFoldDB" id="A0A2M8KRJ4"/>
<gene>
    <name evidence="1" type="ORF">COU88_04375</name>
</gene>
<protein>
    <recommendedName>
        <fullName evidence="3">Peptidase A2 domain-containing protein</fullName>
    </recommendedName>
</protein>
<evidence type="ECO:0000313" key="2">
    <source>
        <dbReference type="Proteomes" id="UP000229554"/>
    </source>
</evidence>
<evidence type="ECO:0008006" key="3">
    <source>
        <dbReference type="Google" id="ProtNLM"/>
    </source>
</evidence>
<dbReference type="InterPro" id="IPR021109">
    <property type="entry name" value="Peptidase_aspartic_dom_sf"/>
</dbReference>
<dbReference type="CDD" id="cd00303">
    <property type="entry name" value="retropepsin_like"/>
    <property type="match status" value="1"/>
</dbReference>
<dbReference type="Gene3D" id="2.40.70.10">
    <property type="entry name" value="Acid Proteases"/>
    <property type="match status" value="1"/>
</dbReference>
<accession>A0A2M8KRJ4</accession>